<dbReference type="GO" id="GO:0005975">
    <property type="term" value="P:carbohydrate metabolic process"/>
    <property type="evidence" value="ECO:0007669"/>
    <property type="project" value="InterPro"/>
</dbReference>
<dbReference type="Pfam" id="PF00251">
    <property type="entry name" value="Glyco_hydro_32N"/>
    <property type="match status" value="1"/>
</dbReference>
<dbReference type="InterPro" id="IPR023296">
    <property type="entry name" value="Glyco_hydro_beta-prop_sf"/>
</dbReference>
<dbReference type="InterPro" id="IPR001362">
    <property type="entry name" value="Glyco_hydro_32"/>
</dbReference>
<keyword evidence="7" id="KW-1185">Reference proteome</keyword>
<dbReference type="InterPro" id="IPR018053">
    <property type="entry name" value="Glyco_hydro_32_AS"/>
</dbReference>
<dbReference type="PROSITE" id="PS00609">
    <property type="entry name" value="GLYCOSYL_HYDROL_F32"/>
    <property type="match status" value="1"/>
</dbReference>
<evidence type="ECO:0000313" key="6">
    <source>
        <dbReference type="EMBL" id="SDD25933.1"/>
    </source>
</evidence>
<sequence>MTASPPTPNQTDRLRPIWHVRPGRGWLNDPNGLARVDGRYHVFFQHHPESVDHHQIHWGHASSTDLLRWTDEPITLTPRPDGLDALGCWSGCLVVDDGVPTLVYSAISVPGGSADVVLARGDRELRRFVADEHATVPMPRLPGVTDVRDPFVFTAEGRRWGVQGAGAPDGRPQLLLWQCDDLTDWQPRGVLLDDSDPVLAEVARANIWECPNLVRIGGRWLLVLSLWRSVEGGHDLHGVRWVLGDLVPEGDALRFVAERGGVVDDGPTFYAPQLLVDPDAGRVLMWGWAAERGRSPEQVAEQGWQGVLTCPRELDVVDGELVQQPAVELLGLRAGELDGSELAPAHSFEVEAVGPGALLLGGEELVTWGAGARVLVDGSLVEVFHADGRTTTTRGYPGDDAGWEVIGSGHRLHRLRPPAAG</sequence>
<keyword evidence="3" id="KW-0378">Hydrolase</keyword>
<dbReference type="OrthoDB" id="9776657at2"/>
<gene>
    <name evidence="6" type="ORF">SAMN04489747_0567</name>
</gene>
<evidence type="ECO:0000256" key="2">
    <source>
        <dbReference type="ARBA" id="ARBA00012758"/>
    </source>
</evidence>
<dbReference type="EMBL" id="LT629688">
    <property type="protein sequence ID" value="SDD25933.1"/>
    <property type="molecule type" value="Genomic_DNA"/>
</dbReference>
<dbReference type="Gene3D" id="2.115.10.20">
    <property type="entry name" value="Glycosyl hydrolase domain, family 43"/>
    <property type="match status" value="1"/>
</dbReference>
<dbReference type="CDD" id="cd08996">
    <property type="entry name" value="GH32_FFase"/>
    <property type="match status" value="1"/>
</dbReference>
<evidence type="ECO:0000313" key="7">
    <source>
        <dbReference type="Proteomes" id="UP000198546"/>
    </source>
</evidence>
<evidence type="ECO:0000259" key="5">
    <source>
        <dbReference type="Pfam" id="PF00251"/>
    </source>
</evidence>
<reference evidence="6 7" key="1">
    <citation type="submission" date="2016-10" db="EMBL/GenBank/DDBJ databases">
        <authorList>
            <person name="de Groot N.N."/>
        </authorList>
    </citation>
    <scope>NUCLEOTIDE SEQUENCE [LARGE SCALE GENOMIC DNA]</scope>
    <source>
        <strain evidence="6 7">MON 2.2</strain>
    </source>
</reference>
<dbReference type="RefSeq" id="WP_090590437.1">
    <property type="nucleotide sequence ID" value="NZ_LT629688.1"/>
</dbReference>
<dbReference type="InterPro" id="IPR013148">
    <property type="entry name" value="Glyco_hydro_32_N"/>
</dbReference>
<organism evidence="6 7">
    <name type="scientific">Auraticoccus monumenti</name>
    <dbReference type="NCBI Taxonomy" id="675864"/>
    <lineage>
        <taxon>Bacteria</taxon>
        <taxon>Bacillati</taxon>
        <taxon>Actinomycetota</taxon>
        <taxon>Actinomycetes</taxon>
        <taxon>Propionibacteriales</taxon>
        <taxon>Propionibacteriaceae</taxon>
        <taxon>Auraticoccus</taxon>
    </lineage>
</organism>
<dbReference type="InterPro" id="IPR051214">
    <property type="entry name" value="GH32_Enzymes"/>
</dbReference>
<accession>A0A1G6TA84</accession>
<evidence type="ECO:0000256" key="4">
    <source>
        <dbReference type="ARBA" id="ARBA00023295"/>
    </source>
</evidence>
<evidence type="ECO:0000256" key="3">
    <source>
        <dbReference type="ARBA" id="ARBA00022801"/>
    </source>
</evidence>
<proteinExistence type="inferred from homology"/>
<dbReference type="PANTHER" id="PTHR43101">
    <property type="entry name" value="BETA-FRUCTOSIDASE"/>
    <property type="match status" value="1"/>
</dbReference>
<dbReference type="SUPFAM" id="SSF75005">
    <property type="entry name" value="Arabinanase/levansucrase/invertase"/>
    <property type="match status" value="1"/>
</dbReference>
<dbReference type="STRING" id="675864.SAMN04489747_0567"/>
<dbReference type="Proteomes" id="UP000198546">
    <property type="component" value="Chromosome i"/>
</dbReference>
<dbReference type="EC" id="3.2.1.26" evidence="2"/>
<dbReference type="SMART" id="SM00640">
    <property type="entry name" value="Glyco_32"/>
    <property type="match status" value="1"/>
</dbReference>
<feature type="domain" description="Glycosyl hydrolase family 32 N-terminal" evidence="5">
    <location>
        <begin position="19"/>
        <end position="325"/>
    </location>
</feature>
<protein>
    <recommendedName>
        <fullName evidence="2">beta-fructofuranosidase</fullName>
        <ecNumber evidence="2">3.2.1.26</ecNumber>
    </recommendedName>
</protein>
<evidence type="ECO:0000256" key="1">
    <source>
        <dbReference type="ARBA" id="ARBA00009902"/>
    </source>
</evidence>
<keyword evidence="4" id="KW-0326">Glycosidase</keyword>
<name>A0A1G6TA84_9ACTN</name>
<comment type="similarity">
    <text evidence="1">Belongs to the glycosyl hydrolase 32 family.</text>
</comment>
<dbReference type="PANTHER" id="PTHR43101:SF1">
    <property type="entry name" value="BETA-FRUCTOSIDASE"/>
    <property type="match status" value="1"/>
</dbReference>
<dbReference type="GO" id="GO:0004564">
    <property type="term" value="F:beta-fructofuranosidase activity"/>
    <property type="evidence" value="ECO:0007669"/>
    <property type="project" value="UniProtKB-EC"/>
</dbReference>
<dbReference type="AlphaFoldDB" id="A0A1G6TA84"/>